<comment type="caution">
    <text evidence="5">The sequence shown here is derived from an EMBL/GenBank/DDBJ whole genome shotgun (WGS) entry which is preliminary data.</text>
</comment>
<evidence type="ECO:0000313" key="6">
    <source>
        <dbReference type="Proteomes" id="UP000269689"/>
    </source>
</evidence>
<dbReference type="Gene3D" id="1.10.10.10">
    <property type="entry name" value="Winged helix-like DNA-binding domain superfamily/Winged helix DNA-binding domain"/>
    <property type="match status" value="1"/>
</dbReference>
<dbReference type="GO" id="GO:0003677">
    <property type="term" value="F:DNA binding"/>
    <property type="evidence" value="ECO:0007669"/>
    <property type="project" value="UniProtKB-KW"/>
</dbReference>
<accession>A0A3N4UI56</accession>
<evidence type="ECO:0000313" key="5">
    <source>
        <dbReference type="EMBL" id="RPE66981.1"/>
    </source>
</evidence>
<sequence length="186" mass="21283">MQQPLWGQNRNVADRAYFDLDVERRIISRNGVATQFLNMNLQYVRADGAEFFHVNPAQSFTDALRATCDRFRPVSTILILISYEEAKPSVLQLNVLPLLPGLVRIVLFWMRANIEMLDISAPELSVRERAALNLFAAGLRRDRVAHELNISLPTVDMHSRNLRRKLWARTTPEAVEIAGNMQILQT</sequence>
<dbReference type="PANTHER" id="PTHR44688:SF16">
    <property type="entry name" value="DNA-BINDING TRANSCRIPTIONAL ACTIVATOR DEVR_DOSR"/>
    <property type="match status" value="1"/>
</dbReference>
<dbReference type="InterPro" id="IPR000792">
    <property type="entry name" value="Tscrpt_reg_LuxR_C"/>
</dbReference>
<dbReference type="InterPro" id="IPR036388">
    <property type="entry name" value="WH-like_DNA-bd_sf"/>
</dbReference>
<dbReference type="AlphaFoldDB" id="A0A3N4UI56"/>
<keyword evidence="6" id="KW-1185">Reference proteome</keyword>
<dbReference type="Proteomes" id="UP000269689">
    <property type="component" value="Unassembled WGS sequence"/>
</dbReference>
<dbReference type="EMBL" id="RKQK01000002">
    <property type="protein sequence ID" value="RPE66981.1"/>
    <property type="molecule type" value="Genomic_DNA"/>
</dbReference>
<dbReference type="SMART" id="SM00421">
    <property type="entry name" value="HTH_LUXR"/>
    <property type="match status" value="1"/>
</dbReference>
<dbReference type="OrthoDB" id="7432949at2"/>
<feature type="domain" description="HTH luxR-type" evidence="4">
    <location>
        <begin position="117"/>
        <end position="182"/>
    </location>
</feature>
<dbReference type="SUPFAM" id="SSF46894">
    <property type="entry name" value="C-terminal effector domain of the bipartite response regulators"/>
    <property type="match status" value="1"/>
</dbReference>
<dbReference type="PANTHER" id="PTHR44688">
    <property type="entry name" value="DNA-BINDING TRANSCRIPTIONAL ACTIVATOR DEVR_DOSR"/>
    <property type="match status" value="1"/>
</dbReference>
<keyword evidence="2" id="KW-0238">DNA-binding</keyword>
<dbReference type="PROSITE" id="PS50043">
    <property type="entry name" value="HTH_LUXR_2"/>
    <property type="match status" value="1"/>
</dbReference>
<gene>
    <name evidence="5" type="ORF">EDD53_1385</name>
</gene>
<organism evidence="5 6">
    <name type="scientific">Pacificibacter maritimus</name>
    <dbReference type="NCBI Taxonomy" id="762213"/>
    <lineage>
        <taxon>Bacteria</taxon>
        <taxon>Pseudomonadati</taxon>
        <taxon>Pseudomonadota</taxon>
        <taxon>Alphaproteobacteria</taxon>
        <taxon>Rhodobacterales</taxon>
        <taxon>Roseobacteraceae</taxon>
        <taxon>Pacificibacter</taxon>
    </lineage>
</organism>
<proteinExistence type="predicted"/>
<protein>
    <submittedName>
        <fullName evidence="5">Regulatory LuxR family protein</fullName>
    </submittedName>
</protein>
<evidence type="ECO:0000256" key="1">
    <source>
        <dbReference type="ARBA" id="ARBA00023015"/>
    </source>
</evidence>
<keyword evidence="1" id="KW-0805">Transcription regulation</keyword>
<name>A0A3N4UI56_9RHOB</name>
<dbReference type="PRINTS" id="PR00038">
    <property type="entry name" value="HTHLUXR"/>
</dbReference>
<evidence type="ECO:0000256" key="3">
    <source>
        <dbReference type="ARBA" id="ARBA00023163"/>
    </source>
</evidence>
<keyword evidence="3" id="KW-0804">Transcription</keyword>
<evidence type="ECO:0000256" key="2">
    <source>
        <dbReference type="ARBA" id="ARBA00023125"/>
    </source>
</evidence>
<dbReference type="GO" id="GO:0006355">
    <property type="term" value="P:regulation of DNA-templated transcription"/>
    <property type="evidence" value="ECO:0007669"/>
    <property type="project" value="InterPro"/>
</dbReference>
<dbReference type="InterPro" id="IPR016032">
    <property type="entry name" value="Sig_transdc_resp-reg_C-effctor"/>
</dbReference>
<evidence type="ECO:0000259" key="4">
    <source>
        <dbReference type="PROSITE" id="PS50043"/>
    </source>
</evidence>
<reference evidence="5 6" key="1">
    <citation type="submission" date="2018-11" db="EMBL/GenBank/DDBJ databases">
        <title>Genomic Encyclopedia of Type Strains, Phase IV (KMG-IV): sequencing the most valuable type-strain genomes for metagenomic binning, comparative biology and taxonomic classification.</title>
        <authorList>
            <person name="Goeker M."/>
        </authorList>
    </citation>
    <scope>NUCLEOTIDE SEQUENCE [LARGE SCALE GENOMIC DNA]</scope>
    <source>
        <strain evidence="5 6">DSM 104731</strain>
    </source>
</reference>
<dbReference type="Pfam" id="PF00196">
    <property type="entry name" value="GerE"/>
    <property type="match status" value="1"/>
</dbReference>